<dbReference type="AlphaFoldDB" id="A0AA38NWA7"/>
<organism evidence="2 3">
    <name type="scientific">Lentinula raphanica</name>
    <dbReference type="NCBI Taxonomy" id="153919"/>
    <lineage>
        <taxon>Eukaryota</taxon>
        <taxon>Fungi</taxon>
        <taxon>Dikarya</taxon>
        <taxon>Basidiomycota</taxon>
        <taxon>Agaricomycotina</taxon>
        <taxon>Agaricomycetes</taxon>
        <taxon>Agaricomycetidae</taxon>
        <taxon>Agaricales</taxon>
        <taxon>Marasmiineae</taxon>
        <taxon>Omphalotaceae</taxon>
        <taxon>Lentinula</taxon>
    </lineage>
</organism>
<comment type="caution">
    <text evidence="2">The sequence shown here is derived from an EMBL/GenBank/DDBJ whole genome shotgun (WGS) entry which is preliminary data.</text>
</comment>
<keyword evidence="1" id="KW-0812">Transmembrane</keyword>
<keyword evidence="1" id="KW-1133">Transmembrane helix</keyword>
<proteinExistence type="predicted"/>
<feature type="transmembrane region" description="Helical" evidence="1">
    <location>
        <begin position="20"/>
        <end position="43"/>
    </location>
</feature>
<dbReference type="EMBL" id="MU807269">
    <property type="protein sequence ID" value="KAJ3831726.1"/>
    <property type="molecule type" value="Genomic_DNA"/>
</dbReference>
<evidence type="ECO:0000256" key="1">
    <source>
        <dbReference type="SAM" id="Phobius"/>
    </source>
</evidence>
<reference evidence="2" key="1">
    <citation type="submission" date="2022-08" db="EMBL/GenBank/DDBJ databases">
        <authorList>
            <consortium name="DOE Joint Genome Institute"/>
            <person name="Min B."/>
            <person name="Riley R."/>
            <person name="Sierra-Patev S."/>
            <person name="Naranjo-Ortiz M."/>
            <person name="Looney B."/>
            <person name="Konkel Z."/>
            <person name="Slot J.C."/>
            <person name="Sakamoto Y."/>
            <person name="Steenwyk J.L."/>
            <person name="Rokas A."/>
            <person name="Carro J."/>
            <person name="Camarero S."/>
            <person name="Ferreira P."/>
            <person name="Molpeceres G."/>
            <person name="Ruiz-Duenas F.J."/>
            <person name="Serrano A."/>
            <person name="Henrissat B."/>
            <person name="Drula E."/>
            <person name="Hughes K.W."/>
            <person name="Mata J.L."/>
            <person name="Ishikawa N.K."/>
            <person name="Vargas-Isla R."/>
            <person name="Ushijima S."/>
            <person name="Smith C.A."/>
            <person name="Ahrendt S."/>
            <person name="Andreopoulos W."/>
            <person name="He G."/>
            <person name="Labutti K."/>
            <person name="Lipzen A."/>
            <person name="Ng V."/>
            <person name="Sandor L."/>
            <person name="Barry K."/>
            <person name="Martinez A.T."/>
            <person name="Xiao Y."/>
            <person name="Gibbons J.G."/>
            <person name="Terashima K."/>
            <person name="Hibbett D.S."/>
            <person name="Grigoriev I.V."/>
        </authorList>
    </citation>
    <scope>NUCLEOTIDE SEQUENCE</scope>
    <source>
        <strain evidence="2">TFB9207</strain>
    </source>
</reference>
<keyword evidence="1" id="KW-0472">Membrane</keyword>
<feature type="non-terminal residue" evidence="2">
    <location>
        <position position="184"/>
    </location>
</feature>
<gene>
    <name evidence="2" type="ORF">F5878DRAFT_673304</name>
</gene>
<keyword evidence="3" id="KW-1185">Reference proteome</keyword>
<sequence length="184" mass="20692">SFLPPLDSYYFPSLCWSKTSLPFSFLGFTLQNLYLSFSTMHFFNSSVHWNTTHSLILAVGLACTIASTAALPLSVASPNMVDPFLTIDTVPTSNLGLHCRSSDPPKKEVEMRWLQTVNSHPGHFNKEESEAMLKPAVQHATLFKWGFIADYDQMEGQPELHEGNAVAFNMEVVESREEYHGRMC</sequence>
<evidence type="ECO:0000313" key="3">
    <source>
        <dbReference type="Proteomes" id="UP001163846"/>
    </source>
</evidence>
<dbReference type="Proteomes" id="UP001163846">
    <property type="component" value="Unassembled WGS sequence"/>
</dbReference>
<accession>A0AA38NWA7</accession>
<feature type="transmembrane region" description="Helical" evidence="1">
    <location>
        <begin position="55"/>
        <end position="75"/>
    </location>
</feature>
<evidence type="ECO:0000313" key="2">
    <source>
        <dbReference type="EMBL" id="KAJ3831726.1"/>
    </source>
</evidence>
<protein>
    <submittedName>
        <fullName evidence="2">Uncharacterized protein</fullName>
    </submittedName>
</protein>
<name>A0AA38NWA7_9AGAR</name>